<proteinExistence type="predicted"/>
<dbReference type="Proteomes" id="UP000609879">
    <property type="component" value="Unassembled WGS sequence"/>
</dbReference>
<protein>
    <submittedName>
        <fullName evidence="1">Uncharacterized protein</fullName>
    </submittedName>
</protein>
<keyword evidence="2" id="KW-1185">Reference proteome</keyword>
<evidence type="ECO:0000313" key="2">
    <source>
        <dbReference type="Proteomes" id="UP000609879"/>
    </source>
</evidence>
<organism evidence="1 2">
    <name type="scientific">Paractinoplanes deccanensis</name>
    <dbReference type="NCBI Taxonomy" id="113561"/>
    <lineage>
        <taxon>Bacteria</taxon>
        <taxon>Bacillati</taxon>
        <taxon>Actinomycetota</taxon>
        <taxon>Actinomycetes</taxon>
        <taxon>Micromonosporales</taxon>
        <taxon>Micromonosporaceae</taxon>
        <taxon>Paractinoplanes</taxon>
    </lineage>
</organism>
<reference evidence="1 2" key="1">
    <citation type="submission" date="2021-01" db="EMBL/GenBank/DDBJ databases">
        <title>Whole genome shotgun sequence of Actinoplanes deccanensis NBRC 13994.</title>
        <authorList>
            <person name="Komaki H."/>
            <person name="Tamura T."/>
        </authorList>
    </citation>
    <scope>NUCLEOTIDE SEQUENCE [LARGE SCALE GENOMIC DNA]</scope>
    <source>
        <strain evidence="1 2">NBRC 13994</strain>
    </source>
</reference>
<sequence>MAIRISTAARNAMATAAAALVDGGSSTGRLRLYTGSQPAGPGTAPTGTLLAEITLNDPAFGGPANGTVTANQSPALTGTGVAAGTAGWFRIVDSTEAAGTGLGILDGSVSATGDDGECQLATTTISVGLTVTITSLTFTQPSS</sequence>
<dbReference type="RefSeq" id="WP_203761255.1">
    <property type="nucleotide sequence ID" value="NZ_BAAABO010000029.1"/>
</dbReference>
<comment type="caution">
    <text evidence="1">The sequence shown here is derived from an EMBL/GenBank/DDBJ whole genome shotgun (WGS) entry which is preliminary data.</text>
</comment>
<dbReference type="EMBL" id="BOMI01000033">
    <property type="protein sequence ID" value="GID73330.1"/>
    <property type="molecule type" value="Genomic_DNA"/>
</dbReference>
<gene>
    <name evidence="1" type="ORF">Ade02nite_19710</name>
</gene>
<accession>A0ABQ3Y019</accession>
<name>A0ABQ3Y019_9ACTN</name>
<evidence type="ECO:0000313" key="1">
    <source>
        <dbReference type="EMBL" id="GID73330.1"/>
    </source>
</evidence>